<keyword evidence="1 6" id="KW-0808">Transferase</keyword>
<feature type="compositionally biased region" description="Polar residues" evidence="7">
    <location>
        <begin position="388"/>
        <end position="399"/>
    </location>
</feature>
<dbReference type="GO" id="GO:0006260">
    <property type="term" value="P:DNA replication"/>
    <property type="evidence" value="ECO:0007669"/>
    <property type="project" value="UniProtKB-UniRule"/>
</dbReference>
<feature type="domain" description="tRNA nucleotidyltransferase/poly(A) polymerase RNA and SrmB- binding" evidence="9">
    <location>
        <begin position="225"/>
        <end position="280"/>
    </location>
</feature>
<evidence type="ECO:0000259" key="9">
    <source>
        <dbReference type="Pfam" id="PF12627"/>
    </source>
</evidence>
<dbReference type="Gene3D" id="1.10.10.580">
    <property type="entry name" value="Structural maintenance of chromosome 1. Chain E"/>
    <property type="match status" value="1"/>
</dbReference>
<dbReference type="GO" id="GO:0051301">
    <property type="term" value="P:cell division"/>
    <property type="evidence" value="ECO:0007669"/>
    <property type="project" value="UniProtKB-KW"/>
</dbReference>
<comment type="subunit">
    <text evidence="5">Component of a cohesin-like complex composed of ScpA, ScpB and the Smc homodimer, in which ScpA and ScpB bind to the head domain of Smc. The presence of the three proteins is required for the association of the complex with DNA.</text>
</comment>
<accession>A0A1G5RTV3</accession>
<comment type="subcellular location">
    <subcellularLocation>
        <location evidence="5">Cytoplasm</location>
    </subcellularLocation>
    <text evidence="5">Associated with two foci at the outer edges of the nucleoid region in young cells, and at four foci within both cell halves in older cells.</text>
</comment>
<organism evidence="10 11">
    <name type="scientific">Acidaminobacter hydrogenoformans DSM 2784</name>
    <dbReference type="NCBI Taxonomy" id="1120920"/>
    <lineage>
        <taxon>Bacteria</taxon>
        <taxon>Bacillati</taxon>
        <taxon>Bacillota</taxon>
        <taxon>Clostridia</taxon>
        <taxon>Peptostreptococcales</taxon>
        <taxon>Acidaminobacteraceae</taxon>
        <taxon>Acidaminobacter</taxon>
    </lineage>
</organism>
<evidence type="ECO:0000256" key="4">
    <source>
        <dbReference type="ARBA" id="ARBA00044777"/>
    </source>
</evidence>
<dbReference type="GO" id="GO:0006396">
    <property type="term" value="P:RNA processing"/>
    <property type="evidence" value="ECO:0007669"/>
    <property type="project" value="InterPro"/>
</dbReference>
<dbReference type="Gene3D" id="1.10.3090.10">
    <property type="entry name" value="cca-adding enzyme, domain 2"/>
    <property type="match status" value="1"/>
</dbReference>
<dbReference type="Pfam" id="PF12627">
    <property type="entry name" value="PolyA_pol_RNAbd"/>
    <property type="match status" value="1"/>
</dbReference>
<gene>
    <name evidence="5" type="primary">scpA</name>
    <name evidence="10" type="ORF">SAMN03080599_00390</name>
</gene>
<keyword evidence="3 5" id="KW-0159">Chromosome partition</keyword>
<dbReference type="Gene3D" id="3.30.460.10">
    <property type="entry name" value="Beta Polymerase, domain 2"/>
    <property type="match status" value="1"/>
</dbReference>
<evidence type="ECO:0000256" key="2">
    <source>
        <dbReference type="ARBA" id="ARBA00022741"/>
    </source>
</evidence>
<dbReference type="GO" id="GO:0003723">
    <property type="term" value="F:RNA binding"/>
    <property type="evidence" value="ECO:0007669"/>
    <property type="project" value="UniProtKB-KW"/>
</dbReference>
<dbReference type="InterPro" id="IPR043519">
    <property type="entry name" value="NT_sf"/>
</dbReference>
<dbReference type="GO" id="GO:0016779">
    <property type="term" value="F:nucleotidyltransferase activity"/>
    <property type="evidence" value="ECO:0007669"/>
    <property type="project" value="InterPro"/>
</dbReference>
<dbReference type="InterPro" id="IPR002646">
    <property type="entry name" value="PolA_pol_head_dom"/>
</dbReference>
<reference evidence="10 11" key="1">
    <citation type="submission" date="2016-10" db="EMBL/GenBank/DDBJ databases">
        <authorList>
            <person name="de Groot N.N."/>
        </authorList>
    </citation>
    <scope>NUCLEOTIDE SEQUENCE [LARGE SCALE GENOMIC DNA]</scope>
    <source>
        <strain evidence="10 11">DSM 2784</strain>
    </source>
</reference>
<feature type="region of interest" description="Disordered" evidence="7">
    <location>
        <begin position="681"/>
        <end position="720"/>
    </location>
</feature>
<comment type="similarity">
    <text evidence="5">Belongs to the ScpA family.</text>
</comment>
<keyword evidence="2" id="KW-0547">Nucleotide-binding</keyword>
<feature type="region of interest" description="Disordered" evidence="7">
    <location>
        <begin position="380"/>
        <end position="412"/>
    </location>
</feature>
<dbReference type="CDD" id="cd05398">
    <property type="entry name" value="NT_ClassII-CCAase"/>
    <property type="match status" value="1"/>
</dbReference>
<dbReference type="OrthoDB" id="9811016at2"/>
<dbReference type="Pfam" id="PF01743">
    <property type="entry name" value="PolyA_pol"/>
    <property type="match status" value="1"/>
</dbReference>
<dbReference type="AlphaFoldDB" id="A0A1G5RTV3"/>
<keyword evidence="5" id="KW-0132">Cell division</keyword>
<dbReference type="HAMAP" id="MF_01805">
    <property type="entry name" value="ScpA"/>
    <property type="match status" value="1"/>
</dbReference>
<evidence type="ECO:0000256" key="6">
    <source>
        <dbReference type="RuleBase" id="RU003953"/>
    </source>
</evidence>
<dbReference type="Proteomes" id="UP000199208">
    <property type="component" value="Unassembled WGS sequence"/>
</dbReference>
<keyword evidence="6" id="KW-0694">RNA-binding</keyword>
<dbReference type="RefSeq" id="WP_092589211.1">
    <property type="nucleotide sequence ID" value="NZ_FMWL01000002.1"/>
</dbReference>
<evidence type="ECO:0000256" key="5">
    <source>
        <dbReference type="HAMAP-Rule" id="MF_01805"/>
    </source>
</evidence>
<keyword evidence="5" id="KW-0131">Cell cycle</keyword>
<evidence type="ECO:0000256" key="3">
    <source>
        <dbReference type="ARBA" id="ARBA00022829"/>
    </source>
</evidence>
<dbReference type="InterPro" id="IPR023093">
    <property type="entry name" value="ScpA-like_C"/>
</dbReference>
<sequence>MTDLTIMQNTKPISLLSLSSEALDKSLEEQVNALNLRHDGILVKILLAAEAYNKEAPNKALNVYLVGGAVRDLILGRNVRDLDVVIEGEITAVSDRLPDIEWRYYDRFMTASGILDTGEIDLITARSEYYEAPGRLPVVALGTIGEDLKRRDFTVNAMALRLTLLDYVPPENCSDAGRWILTERLDPLDGLEDLKAGSLRVLHGQSFYDDPTRLYRAVRYMTRLGLTPESATEAQMRKAIKDDALKTLTNDRIMRELFLNFSDGHPVESVQLMLAYGLLDLELDLESEAGLNGDKRQQAIDFANVVSQAPGLCGDDQASLLFGYFCLTSETFASHFHQCSLPRKLKNAARALTTAAPEALAKQLGIALMADMTQQQGHLKLASKEPSAVSSTDPATSASLAGPTSPATVETPNTKDAYSVKLDAFQGPMDLLLHLIQDNEIDIYDIPVATLCTQYLEYLTQMESARVDIAGEFLVMAATLLEIKSMMLLPDREAGIFEAWDVAEDPRTELVTKLVEYKRYKEAAKALSSLELPEGAYYTREASDLSEVLPENPEALNEPTEIDLLAEALRRVLTKLDRTDTHREHFFSTMHREPYAVEDAIKDLTARLKTSASITFEALFEGGAPRNVVVTTFLALLEMLKLKRIRVVQDEMFGGIVIEVREPRSEENTLVQGNLLDHWYDPDNEPQEGTVQAVPVPDQTPDLQAGTVPNQKNQTKGETD</sequence>
<dbReference type="PANTHER" id="PTHR33969:SF2">
    <property type="entry name" value="SEGREGATION AND CONDENSATION PROTEIN A"/>
    <property type="match status" value="1"/>
</dbReference>
<dbReference type="SUPFAM" id="SSF81301">
    <property type="entry name" value="Nucleotidyltransferase"/>
    <property type="match status" value="1"/>
</dbReference>
<dbReference type="EMBL" id="FMWL01000002">
    <property type="protein sequence ID" value="SCZ76749.1"/>
    <property type="molecule type" value="Genomic_DNA"/>
</dbReference>
<dbReference type="PANTHER" id="PTHR33969">
    <property type="entry name" value="SEGREGATION AND CONDENSATION PROTEIN A"/>
    <property type="match status" value="1"/>
</dbReference>
<evidence type="ECO:0000256" key="7">
    <source>
        <dbReference type="SAM" id="MobiDB-lite"/>
    </source>
</evidence>
<comment type="similarity">
    <text evidence="6">Belongs to the tRNA nucleotidyltransferase/poly(A) polymerase family.</text>
</comment>
<keyword evidence="11" id="KW-1185">Reference proteome</keyword>
<feature type="domain" description="Poly A polymerase head" evidence="8">
    <location>
        <begin position="63"/>
        <end position="199"/>
    </location>
</feature>
<evidence type="ECO:0000259" key="8">
    <source>
        <dbReference type="Pfam" id="PF01743"/>
    </source>
</evidence>
<dbReference type="InterPro" id="IPR003768">
    <property type="entry name" value="ScpA"/>
</dbReference>
<name>A0A1G5RTV3_9FIRM</name>
<dbReference type="GO" id="GO:0005737">
    <property type="term" value="C:cytoplasm"/>
    <property type="evidence" value="ECO:0007669"/>
    <property type="project" value="UniProtKB-SubCell"/>
</dbReference>
<dbReference type="SUPFAM" id="SSF81891">
    <property type="entry name" value="Poly A polymerase C-terminal region-like"/>
    <property type="match status" value="1"/>
</dbReference>
<dbReference type="STRING" id="1120920.SAMN03080599_00390"/>
<dbReference type="Gene3D" id="6.10.250.2410">
    <property type="match status" value="1"/>
</dbReference>
<dbReference type="InterPro" id="IPR032828">
    <property type="entry name" value="PolyA_RNA-bd"/>
</dbReference>
<protein>
    <recommendedName>
        <fullName evidence="4 5">Segregation and condensation protein A</fullName>
    </recommendedName>
</protein>
<dbReference type="GO" id="GO:0007059">
    <property type="term" value="P:chromosome segregation"/>
    <property type="evidence" value="ECO:0007669"/>
    <property type="project" value="UniProtKB-UniRule"/>
</dbReference>
<keyword evidence="5" id="KW-0963">Cytoplasm</keyword>
<evidence type="ECO:0000256" key="1">
    <source>
        <dbReference type="ARBA" id="ARBA00022679"/>
    </source>
</evidence>
<dbReference type="Pfam" id="PF02616">
    <property type="entry name" value="SMC_ScpA"/>
    <property type="match status" value="1"/>
</dbReference>
<proteinExistence type="inferred from homology"/>
<comment type="function">
    <text evidence="5">Participates in chromosomal partition during cell division. May act via the formation of a condensin-like complex containing Smc and ScpB that pull DNA away from mid-cell into both cell halves.</text>
</comment>
<evidence type="ECO:0000313" key="10">
    <source>
        <dbReference type="EMBL" id="SCZ76749.1"/>
    </source>
</evidence>
<evidence type="ECO:0000313" key="11">
    <source>
        <dbReference type="Proteomes" id="UP000199208"/>
    </source>
</evidence>